<dbReference type="InterPro" id="IPR002018">
    <property type="entry name" value="CarbesteraseB"/>
</dbReference>
<dbReference type="Pfam" id="PF00135">
    <property type="entry name" value="COesterase"/>
    <property type="match status" value="1"/>
</dbReference>
<keyword evidence="1" id="KW-0325">Glycoprotein</keyword>
<reference evidence="3" key="1">
    <citation type="submission" date="2021-06" db="EMBL/GenBank/DDBJ databases">
        <authorList>
            <person name="Hodson N. C."/>
            <person name="Mongue J. A."/>
            <person name="Jaron S. K."/>
        </authorList>
    </citation>
    <scope>NUCLEOTIDE SEQUENCE</scope>
</reference>
<accession>A0A8J2KED3</accession>
<feature type="domain" description="Carboxylesterase type B" evidence="2">
    <location>
        <begin position="6"/>
        <end position="91"/>
    </location>
</feature>
<proteinExistence type="predicted"/>
<organism evidence="3 4">
    <name type="scientific">Allacma fusca</name>
    <dbReference type="NCBI Taxonomy" id="39272"/>
    <lineage>
        <taxon>Eukaryota</taxon>
        <taxon>Metazoa</taxon>
        <taxon>Ecdysozoa</taxon>
        <taxon>Arthropoda</taxon>
        <taxon>Hexapoda</taxon>
        <taxon>Collembola</taxon>
        <taxon>Symphypleona</taxon>
        <taxon>Sminthuridae</taxon>
        <taxon>Allacma</taxon>
    </lineage>
</organism>
<dbReference type="PANTHER" id="PTHR11559">
    <property type="entry name" value="CARBOXYLESTERASE"/>
    <property type="match status" value="1"/>
</dbReference>
<evidence type="ECO:0000313" key="4">
    <source>
        <dbReference type="Proteomes" id="UP000708208"/>
    </source>
</evidence>
<evidence type="ECO:0000256" key="1">
    <source>
        <dbReference type="ARBA" id="ARBA00023180"/>
    </source>
</evidence>
<feature type="non-terminal residue" evidence="3">
    <location>
        <position position="1"/>
    </location>
</feature>
<comment type="caution">
    <text evidence="3">The sequence shown here is derived from an EMBL/GenBank/DDBJ whole genome shotgun (WGS) entry which is preliminary data.</text>
</comment>
<name>A0A8J2KED3_9HEXA</name>
<protein>
    <recommendedName>
        <fullName evidence="2">Carboxylesterase type B domain-containing protein</fullName>
    </recommendedName>
</protein>
<dbReference type="EMBL" id="CAJVCH010365606">
    <property type="protein sequence ID" value="CAG7816271.1"/>
    <property type="molecule type" value="Genomic_DNA"/>
</dbReference>
<gene>
    <name evidence="3" type="ORF">AFUS01_LOCUS26898</name>
</gene>
<dbReference type="OrthoDB" id="19653at2759"/>
<sequence length="91" mass="10367">MRESYPPVPKTKWDGIRNAFKFGSVCLQANPLRYVLPIYGSEDCLFLNIYTHPHAMEENVKLPVLFWIHGGSYYYGAGSDTGPAYLLEHDV</sequence>
<dbReference type="AlphaFoldDB" id="A0A8J2KED3"/>
<dbReference type="InterPro" id="IPR050309">
    <property type="entry name" value="Type-B_Carboxylest/Lipase"/>
</dbReference>
<dbReference type="Proteomes" id="UP000708208">
    <property type="component" value="Unassembled WGS sequence"/>
</dbReference>
<evidence type="ECO:0000313" key="3">
    <source>
        <dbReference type="EMBL" id="CAG7816271.1"/>
    </source>
</evidence>
<evidence type="ECO:0000259" key="2">
    <source>
        <dbReference type="Pfam" id="PF00135"/>
    </source>
</evidence>
<keyword evidence="4" id="KW-1185">Reference proteome</keyword>